<accession>A0A9W7L7R0</accession>
<dbReference type="Pfam" id="PF00144">
    <property type="entry name" value="Beta-lactamase"/>
    <property type="match status" value="1"/>
</dbReference>
<sequence length="483" mass="53742">MNSRIVFFGTILTALFYRWIFCQPVTKFARLQYYALFGQKVPEWDGKIRGFVTPGWERVREELSASFREGREIGAQVAVFHKGEMVVSIVAGSALVNERDWEGGGGSHGNSFVNMTVEMIHPLFSSTKVAESTVIGMLADRGRLDFGAKVSELWPEFAAGGKDELTIQDIMRHQGGLASPDERFKSSDLKDLEKLGSILARQTTNWDVKARKHQMYHPVTRGMYSGEIARRADPKGRSMSEFFREEVADKYGLKFIMGVKEEEWERETVSEQLPPPYLVILKYIPQYLMGKLVSANTWGRLMGGDTHDVLQDDERSIVLGFIRKFFGSAYLNFAAAGSVAGVVEGMDKIEDINNVELLKLECLGSANGLANAEGMAKLADLIRKGELFDVRGGAMEVGERVRDEGLGFDLAYTACGYGDDRFLSRGLVGWKGWAGMAGSVLQWNEELELAFSYNTVLPYMRVGKPRGNRLMAVIEDIVRGGGG</sequence>
<dbReference type="OrthoDB" id="5946976at2759"/>
<protein>
    <recommendedName>
        <fullName evidence="1">Beta-lactamase-related domain-containing protein</fullName>
    </recommendedName>
</protein>
<dbReference type="AlphaFoldDB" id="A0A9W7L7R0"/>
<dbReference type="InterPro" id="IPR012338">
    <property type="entry name" value="Beta-lactam/transpept-like"/>
</dbReference>
<organism evidence="2 3">
    <name type="scientific">Triparma columacea</name>
    <dbReference type="NCBI Taxonomy" id="722753"/>
    <lineage>
        <taxon>Eukaryota</taxon>
        <taxon>Sar</taxon>
        <taxon>Stramenopiles</taxon>
        <taxon>Ochrophyta</taxon>
        <taxon>Bolidophyceae</taxon>
        <taxon>Parmales</taxon>
        <taxon>Triparmaceae</taxon>
        <taxon>Triparma</taxon>
    </lineage>
</organism>
<dbReference type="Proteomes" id="UP001165065">
    <property type="component" value="Unassembled WGS sequence"/>
</dbReference>
<comment type="caution">
    <text evidence="2">The sequence shown here is derived from an EMBL/GenBank/DDBJ whole genome shotgun (WGS) entry which is preliminary data.</text>
</comment>
<dbReference type="InterPro" id="IPR001466">
    <property type="entry name" value="Beta-lactam-related"/>
</dbReference>
<feature type="domain" description="Beta-lactamase-related" evidence="1">
    <location>
        <begin position="68"/>
        <end position="457"/>
    </location>
</feature>
<dbReference type="InterPro" id="IPR052907">
    <property type="entry name" value="Beta-lactamase/esterase"/>
</dbReference>
<dbReference type="SUPFAM" id="SSF56601">
    <property type="entry name" value="beta-lactamase/transpeptidase-like"/>
    <property type="match status" value="1"/>
</dbReference>
<dbReference type="EMBL" id="BRYA01000084">
    <property type="protein sequence ID" value="GMI38323.1"/>
    <property type="molecule type" value="Genomic_DNA"/>
</dbReference>
<dbReference type="Gene3D" id="3.40.710.10">
    <property type="entry name" value="DD-peptidase/beta-lactamase superfamily"/>
    <property type="match status" value="1"/>
</dbReference>
<gene>
    <name evidence="2" type="ORF">TrCOL_g2820</name>
</gene>
<dbReference type="PANTHER" id="PTHR43319:SF3">
    <property type="entry name" value="BETA-LACTAMASE-RELATED DOMAIN-CONTAINING PROTEIN"/>
    <property type="match status" value="1"/>
</dbReference>
<evidence type="ECO:0000313" key="2">
    <source>
        <dbReference type="EMBL" id="GMI38323.1"/>
    </source>
</evidence>
<name>A0A9W7L7R0_9STRA</name>
<dbReference type="PANTHER" id="PTHR43319">
    <property type="entry name" value="BETA-LACTAMASE-RELATED"/>
    <property type="match status" value="1"/>
</dbReference>
<keyword evidence="3" id="KW-1185">Reference proteome</keyword>
<proteinExistence type="predicted"/>
<evidence type="ECO:0000259" key="1">
    <source>
        <dbReference type="Pfam" id="PF00144"/>
    </source>
</evidence>
<reference evidence="3" key="1">
    <citation type="journal article" date="2023" name="Commun. Biol.">
        <title>Genome analysis of Parmales, the sister group of diatoms, reveals the evolutionary specialization of diatoms from phago-mixotrophs to photoautotrophs.</title>
        <authorList>
            <person name="Ban H."/>
            <person name="Sato S."/>
            <person name="Yoshikawa S."/>
            <person name="Yamada K."/>
            <person name="Nakamura Y."/>
            <person name="Ichinomiya M."/>
            <person name="Sato N."/>
            <person name="Blanc-Mathieu R."/>
            <person name="Endo H."/>
            <person name="Kuwata A."/>
            <person name="Ogata H."/>
        </authorList>
    </citation>
    <scope>NUCLEOTIDE SEQUENCE [LARGE SCALE GENOMIC DNA]</scope>
</reference>
<evidence type="ECO:0000313" key="3">
    <source>
        <dbReference type="Proteomes" id="UP001165065"/>
    </source>
</evidence>